<dbReference type="STRING" id="742152.A0A2H3K6E0"/>
<evidence type="ECO:0000313" key="2">
    <source>
        <dbReference type="Proteomes" id="UP000218811"/>
    </source>
</evidence>
<accession>A0A2H3K6E0</accession>
<proteinExistence type="predicted"/>
<dbReference type="AlphaFoldDB" id="A0A2H3K6E0"/>
<dbReference type="EMBL" id="KB468168">
    <property type="protein sequence ID" value="PCH44634.1"/>
    <property type="molecule type" value="Genomic_DNA"/>
</dbReference>
<gene>
    <name evidence="1" type="ORF">WOLCODRAFT_154670</name>
</gene>
<evidence type="ECO:0000313" key="1">
    <source>
        <dbReference type="EMBL" id="PCH44634.1"/>
    </source>
</evidence>
<name>A0A2H3K6E0_WOLCO</name>
<dbReference type="Proteomes" id="UP000218811">
    <property type="component" value="Unassembled WGS sequence"/>
</dbReference>
<organism evidence="1 2">
    <name type="scientific">Wolfiporia cocos (strain MD-104)</name>
    <name type="common">Brown rot fungus</name>
    <dbReference type="NCBI Taxonomy" id="742152"/>
    <lineage>
        <taxon>Eukaryota</taxon>
        <taxon>Fungi</taxon>
        <taxon>Dikarya</taxon>
        <taxon>Basidiomycota</taxon>
        <taxon>Agaricomycotina</taxon>
        <taxon>Agaricomycetes</taxon>
        <taxon>Polyporales</taxon>
        <taxon>Phaeolaceae</taxon>
        <taxon>Wolfiporia</taxon>
    </lineage>
</organism>
<reference evidence="1 2" key="1">
    <citation type="journal article" date="2012" name="Science">
        <title>The Paleozoic origin of enzymatic lignin decomposition reconstructed from 31 fungal genomes.</title>
        <authorList>
            <person name="Floudas D."/>
            <person name="Binder M."/>
            <person name="Riley R."/>
            <person name="Barry K."/>
            <person name="Blanchette R.A."/>
            <person name="Henrissat B."/>
            <person name="Martinez A.T."/>
            <person name="Otillar R."/>
            <person name="Spatafora J.W."/>
            <person name="Yadav J.S."/>
            <person name="Aerts A."/>
            <person name="Benoit I."/>
            <person name="Boyd A."/>
            <person name="Carlson A."/>
            <person name="Copeland A."/>
            <person name="Coutinho P.M."/>
            <person name="de Vries R.P."/>
            <person name="Ferreira P."/>
            <person name="Findley K."/>
            <person name="Foster B."/>
            <person name="Gaskell J."/>
            <person name="Glotzer D."/>
            <person name="Gorecki P."/>
            <person name="Heitman J."/>
            <person name="Hesse C."/>
            <person name="Hori C."/>
            <person name="Igarashi K."/>
            <person name="Jurgens J.A."/>
            <person name="Kallen N."/>
            <person name="Kersten P."/>
            <person name="Kohler A."/>
            <person name="Kuees U."/>
            <person name="Kumar T.K.A."/>
            <person name="Kuo A."/>
            <person name="LaButti K."/>
            <person name="Larrondo L.F."/>
            <person name="Lindquist E."/>
            <person name="Ling A."/>
            <person name="Lombard V."/>
            <person name="Lucas S."/>
            <person name="Lundell T."/>
            <person name="Martin R."/>
            <person name="McLaughlin D.J."/>
            <person name="Morgenstern I."/>
            <person name="Morin E."/>
            <person name="Murat C."/>
            <person name="Nagy L.G."/>
            <person name="Nolan M."/>
            <person name="Ohm R.A."/>
            <person name="Patyshakuliyeva A."/>
            <person name="Rokas A."/>
            <person name="Ruiz-Duenas F.J."/>
            <person name="Sabat G."/>
            <person name="Salamov A."/>
            <person name="Samejima M."/>
            <person name="Schmutz J."/>
            <person name="Slot J.C."/>
            <person name="St John F."/>
            <person name="Stenlid J."/>
            <person name="Sun H."/>
            <person name="Sun S."/>
            <person name="Syed K."/>
            <person name="Tsang A."/>
            <person name="Wiebenga A."/>
            <person name="Young D."/>
            <person name="Pisabarro A."/>
            <person name="Eastwood D.C."/>
            <person name="Martin F."/>
            <person name="Cullen D."/>
            <person name="Grigoriev I.V."/>
            <person name="Hibbett D.S."/>
        </authorList>
    </citation>
    <scope>NUCLEOTIDE SEQUENCE [LARGE SCALE GENOMIC DNA]</scope>
    <source>
        <strain evidence="1 2">MD-104</strain>
    </source>
</reference>
<keyword evidence="2" id="KW-1185">Reference proteome</keyword>
<sequence>MPPTLQYTYNLFTSQQQAVGVVPPRFQQHAMVPLAEAPQRALVNTWGATPLQGTQASMWWPTKLTTLQWDMYLVQAALIPDPNYKSKVREPRDFSGDGFKDWFMQLSLYIDDNTPLLYTSSKKVGAAILMICSSKVNSWVTAFTKEHYLGGQWCINWNWFIWELHQKFNDPNLEKKAAVEAEHLKMEAGKV</sequence>
<protein>
    <submittedName>
        <fullName evidence="1">Uncharacterized protein</fullName>
    </submittedName>
</protein>